<dbReference type="EMBL" id="JBHMDG010000008">
    <property type="protein sequence ID" value="MFB9312657.1"/>
    <property type="molecule type" value="Genomic_DNA"/>
</dbReference>
<reference evidence="3 4" key="1">
    <citation type="submission" date="2024-09" db="EMBL/GenBank/DDBJ databases">
        <authorList>
            <person name="Sun Q."/>
            <person name="Mori K."/>
        </authorList>
    </citation>
    <scope>NUCLEOTIDE SEQUENCE [LARGE SCALE GENOMIC DNA]</scope>
    <source>
        <strain evidence="3 4">JCM 9626</strain>
    </source>
</reference>
<dbReference type="RefSeq" id="WP_211350759.1">
    <property type="nucleotide sequence ID" value="NZ_JBHMDG010000008.1"/>
</dbReference>
<keyword evidence="2" id="KW-0812">Transmembrane</keyword>
<keyword evidence="2" id="KW-1133">Transmembrane helix</keyword>
<feature type="region of interest" description="Disordered" evidence="1">
    <location>
        <begin position="116"/>
        <end position="139"/>
    </location>
</feature>
<comment type="caution">
    <text evidence="3">The sequence shown here is derived from an EMBL/GenBank/DDBJ whole genome shotgun (WGS) entry which is preliminary data.</text>
</comment>
<organism evidence="3 4">
    <name type="scientific">Nocardioides plantarum</name>
    <dbReference type="NCBI Taxonomy" id="29299"/>
    <lineage>
        <taxon>Bacteria</taxon>
        <taxon>Bacillati</taxon>
        <taxon>Actinomycetota</taxon>
        <taxon>Actinomycetes</taxon>
        <taxon>Propionibacteriales</taxon>
        <taxon>Nocardioidaceae</taxon>
        <taxon>Nocardioides</taxon>
    </lineage>
</organism>
<protein>
    <recommendedName>
        <fullName evidence="5">SH3 domain-containing protein</fullName>
    </recommendedName>
</protein>
<evidence type="ECO:0000256" key="1">
    <source>
        <dbReference type="SAM" id="MobiDB-lite"/>
    </source>
</evidence>
<feature type="transmembrane region" description="Helical" evidence="2">
    <location>
        <begin position="30"/>
        <end position="48"/>
    </location>
</feature>
<evidence type="ECO:0000313" key="4">
    <source>
        <dbReference type="Proteomes" id="UP001589750"/>
    </source>
</evidence>
<name>A0ABV5K7F2_9ACTN</name>
<evidence type="ECO:0000313" key="3">
    <source>
        <dbReference type="EMBL" id="MFB9312657.1"/>
    </source>
</evidence>
<feature type="compositionally biased region" description="Pro residues" evidence="1">
    <location>
        <begin position="122"/>
        <end position="139"/>
    </location>
</feature>
<keyword evidence="4" id="KW-1185">Reference proteome</keyword>
<sequence>MALRDTMVTRAQPFLQPGERVQAVFGGQKITQWWVLLSAFIVLFANRYRTVVVTDRRILVLDGTRMSQTKVTGVLAEVPRTVQIGPPSGLWWKCESLGRPIYVHKRFHKDVVAADTQRPQTPGYPPMPPGPPPVAPPSY</sequence>
<proteinExistence type="predicted"/>
<evidence type="ECO:0008006" key="5">
    <source>
        <dbReference type="Google" id="ProtNLM"/>
    </source>
</evidence>
<accession>A0ABV5K7F2</accession>
<gene>
    <name evidence="3" type="ORF">ACFFRI_06335</name>
</gene>
<keyword evidence="2" id="KW-0472">Membrane</keyword>
<dbReference type="Proteomes" id="UP001589750">
    <property type="component" value="Unassembled WGS sequence"/>
</dbReference>
<evidence type="ECO:0000256" key="2">
    <source>
        <dbReference type="SAM" id="Phobius"/>
    </source>
</evidence>